<dbReference type="RefSeq" id="WP_089844301.1">
    <property type="nucleotide sequence ID" value="NZ_FNEJ01000003.1"/>
</dbReference>
<dbReference type="InterPro" id="IPR036412">
    <property type="entry name" value="HAD-like_sf"/>
</dbReference>
<dbReference type="Gene3D" id="3.30.980.20">
    <property type="entry name" value="Putative mannosyl-3-phosphoglycerate phosphatase, domain 2"/>
    <property type="match status" value="1"/>
</dbReference>
<keyword evidence="5" id="KW-1185">Reference proteome</keyword>
<dbReference type="SUPFAM" id="SSF56784">
    <property type="entry name" value="HAD-like"/>
    <property type="match status" value="1"/>
</dbReference>
<dbReference type="SFLD" id="SFLDG01142">
    <property type="entry name" value="C2.B.2:_Mannosyl-3-phosphoglyc"/>
    <property type="match status" value="1"/>
</dbReference>
<dbReference type="Gene3D" id="3.40.50.1000">
    <property type="entry name" value="HAD superfamily/HAD-like"/>
    <property type="match status" value="1"/>
</dbReference>
<reference evidence="4 5" key="1">
    <citation type="submission" date="2016-10" db="EMBL/GenBank/DDBJ databases">
        <authorList>
            <person name="de Groot N.N."/>
        </authorList>
    </citation>
    <scope>NUCLEOTIDE SEQUENCE [LARGE SCALE GENOMIC DNA]</scope>
    <source>
        <strain evidence="4 5">DSM 26424</strain>
    </source>
</reference>
<proteinExistence type="predicted"/>
<keyword evidence="1" id="KW-0479">Metal-binding</keyword>
<dbReference type="InterPro" id="IPR006379">
    <property type="entry name" value="HAD-SF_hydro_IIB"/>
</dbReference>
<evidence type="ECO:0000256" key="2">
    <source>
        <dbReference type="ARBA" id="ARBA00022801"/>
    </source>
</evidence>
<dbReference type="SFLD" id="SFLDS00003">
    <property type="entry name" value="Haloacid_Dehalogenase"/>
    <property type="match status" value="1"/>
</dbReference>
<evidence type="ECO:0000256" key="1">
    <source>
        <dbReference type="ARBA" id="ARBA00022723"/>
    </source>
</evidence>
<dbReference type="STRING" id="555512.SAMN04487993_1003108"/>
<protein>
    <submittedName>
        <fullName evidence="4">Mannosyl-3-phosphoglycerate phosphatase</fullName>
    </submittedName>
</protein>
<accession>A0A1G8JJX8</accession>
<dbReference type="PANTHER" id="PTHR10000">
    <property type="entry name" value="PHOSPHOSERINE PHOSPHATASE"/>
    <property type="match status" value="1"/>
</dbReference>
<gene>
    <name evidence="4" type="ORF">SAMN04487993_1003108</name>
</gene>
<name>A0A1G8JJX8_9RHOB</name>
<dbReference type="OrthoDB" id="193379at2"/>
<dbReference type="Pfam" id="PF08282">
    <property type="entry name" value="Hydrolase_3"/>
    <property type="match status" value="2"/>
</dbReference>
<dbReference type="InterPro" id="IPR006381">
    <property type="entry name" value="HAD-SF-IIB-MPGP"/>
</dbReference>
<dbReference type="EMBL" id="FNEJ01000003">
    <property type="protein sequence ID" value="SDI31609.1"/>
    <property type="molecule type" value="Genomic_DNA"/>
</dbReference>
<keyword evidence="2" id="KW-0378">Hydrolase</keyword>
<dbReference type="PANTHER" id="PTHR10000:SF8">
    <property type="entry name" value="HAD SUPERFAMILY HYDROLASE-LIKE, TYPE 3"/>
    <property type="match status" value="1"/>
</dbReference>
<dbReference type="NCBIfam" id="TIGR01484">
    <property type="entry name" value="HAD-SF-IIB"/>
    <property type="match status" value="1"/>
</dbReference>
<dbReference type="AlphaFoldDB" id="A0A1G8JJX8"/>
<dbReference type="GO" id="GO:0050531">
    <property type="term" value="F:mannosyl-3-phosphoglycerate phosphatase activity"/>
    <property type="evidence" value="ECO:0007669"/>
    <property type="project" value="InterPro"/>
</dbReference>
<organism evidence="4 5">
    <name type="scientific">Salipiger marinus</name>
    <dbReference type="NCBI Taxonomy" id="555512"/>
    <lineage>
        <taxon>Bacteria</taxon>
        <taxon>Pseudomonadati</taxon>
        <taxon>Pseudomonadota</taxon>
        <taxon>Alphaproteobacteria</taxon>
        <taxon>Rhodobacterales</taxon>
        <taxon>Roseobacteraceae</taxon>
        <taxon>Salipiger</taxon>
    </lineage>
</organism>
<dbReference type="SFLD" id="SFLDG01140">
    <property type="entry name" value="C2.B:_Phosphomannomutase_and_P"/>
    <property type="match status" value="1"/>
</dbReference>
<dbReference type="GO" id="GO:0005829">
    <property type="term" value="C:cytosol"/>
    <property type="evidence" value="ECO:0007669"/>
    <property type="project" value="TreeGrafter"/>
</dbReference>
<keyword evidence="3" id="KW-0460">Magnesium</keyword>
<dbReference type="GO" id="GO:0000287">
    <property type="term" value="F:magnesium ion binding"/>
    <property type="evidence" value="ECO:0007669"/>
    <property type="project" value="TreeGrafter"/>
</dbReference>
<evidence type="ECO:0000256" key="3">
    <source>
        <dbReference type="ARBA" id="ARBA00022842"/>
    </source>
</evidence>
<dbReference type="Proteomes" id="UP000199093">
    <property type="component" value="Unassembled WGS sequence"/>
</dbReference>
<evidence type="ECO:0000313" key="5">
    <source>
        <dbReference type="Proteomes" id="UP000199093"/>
    </source>
</evidence>
<dbReference type="GO" id="GO:0051479">
    <property type="term" value="P:mannosylglycerate biosynthetic process"/>
    <property type="evidence" value="ECO:0007669"/>
    <property type="project" value="InterPro"/>
</dbReference>
<dbReference type="NCBIfam" id="TIGR01486">
    <property type="entry name" value="HAD-SF-IIB-MPGP"/>
    <property type="match status" value="1"/>
</dbReference>
<sequence length="257" mass="27175">MRLVVFTDLDGTLLDHGSYRYDAAAPALATLRRHNIPLILASSKTAAEIAPLHAALGLGHWPALVENGAQRMVPGQPPACDDYPRLRAALNALPRELRAGFRGFGDMDAAEVTALTGLPPEDAARARDRRFSEPGLWSGTESQLARFLQALAAQGLQARQGGRFLTLSHGGTKADQMAAIMSDLGAEQSLALGDAPNDAEMLQTATRGVILPNPHGRPVPPLPGEVTGHITRSTLPGPEGWNAAVLAHLSDLGFPET</sequence>
<evidence type="ECO:0000313" key="4">
    <source>
        <dbReference type="EMBL" id="SDI31609.1"/>
    </source>
</evidence>
<dbReference type="InterPro" id="IPR023214">
    <property type="entry name" value="HAD_sf"/>
</dbReference>